<keyword evidence="3" id="KW-1185">Reference proteome</keyword>
<evidence type="ECO:0008006" key="4">
    <source>
        <dbReference type="Google" id="ProtNLM"/>
    </source>
</evidence>
<evidence type="ECO:0000256" key="1">
    <source>
        <dbReference type="RuleBase" id="RU003690"/>
    </source>
</evidence>
<comment type="similarity">
    <text evidence="1">Belongs to the glycosyl hydrolase 1 family.</text>
</comment>
<dbReference type="EMBL" id="CAUEEQ010012014">
    <property type="protein sequence ID" value="CAJ0935999.1"/>
    <property type="molecule type" value="Genomic_DNA"/>
</dbReference>
<dbReference type="SUPFAM" id="SSF51445">
    <property type="entry name" value="(Trans)glycosidases"/>
    <property type="match status" value="1"/>
</dbReference>
<reference evidence="2" key="1">
    <citation type="submission" date="2023-07" db="EMBL/GenBank/DDBJ databases">
        <authorList>
            <person name="Stuckert A."/>
        </authorList>
    </citation>
    <scope>NUCLEOTIDE SEQUENCE</scope>
</reference>
<accession>A0ABN9LBE3</accession>
<comment type="caution">
    <text evidence="2">The sequence shown here is derived from an EMBL/GenBank/DDBJ whole genome shotgun (WGS) entry which is preliminary data.</text>
</comment>
<sequence>MEAAACTAESRGPSDDNLFLYDTFPQNFMWAVGTAAYQVEGGWQQDGRAPSIWDTHCHKDGRTTGDVASDSYNNLYRDTSALQILGVSHYRFSISWSRLFPNGTDAGASQAGYSYYKALINRLKEMGIKPVVTLYHWDLPQRLQDIYGGWVNESMVGVFEAYAKACFNLFGKDVKYWITIDNPYVVAWHGYSTGSLPPSIKGEKLLGYRAGHNLIKGLCQHRVQTKYGLSVLHGGANHLYTPSYLLGFHLSPPFSGPMKPQLSIKVERVETIEKKQAGGKVKHRAAKLSLNNHSVLTQSL</sequence>
<evidence type="ECO:0000313" key="3">
    <source>
        <dbReference type="Proteomes" id="UP001176940"/>
    </source>
</evidence>
<dbReference type="InterPro" id="IPR001360">
    <property type="entry name" value="Glyco_hydro_1"/>
</dbReference>
<proteinExistence type="inferred from homology"/>
<dbReference type="InterPro" id="IPR033132">
    <property type="entry name" value="GH_1_N_CS"/>
</dbReference>
<dbReference type="PANTHER" id="PTHR10353">
    <property type="entry name" value="GLYCOSYL HYDROLASE"/>
    <property type="match status" value="1"/>
</dbReference>
<organism evidence="2 3">
    <name type="scientific">Ranitomeya imitator</name>
    <name type="common">mimic poison frog</name>
    <dbReference type="NCBI Taxonomy" id="111125"/>
    <lineage>
        <taxon>Eukaryota</taxon>
        <taxon>Metazoa</taxon>
        <taxon>Chordata</taxon>
        <taxon>Craniata</taxon>
        <taxon>Vertebrata</taxon>
        <taxon>Euteleostomi</taxon>
        <taxon>Amphibia</taxon>
        <taxon>Batrachia</taxon>
        <taxon>Anura</taxon>
        <taxon>Neobatrachia</taxon>
        <taxon>Hyloidea</taxon>
        <taxon>Dendrobatidae</taxon>
        <taxon>Dendrobatinae</taxon>
        <taxon>Ranitomeya</taxon>
    </lineage>
</organism>
<dbReference type="InterPro" id="IPR017853">
    <property type="entry name" value="GH"/>
</dbReference>
<dbReference type="Pfam" id="PF00232">
    <property type="entry name" value="Glyco_hydro_1"/>
    <property type="match status" value="1"/>
</dbReference>
<gene>
    <name evidence="2" type="ORF">RIMI_LOCUS6611413</name>
</gene>
<dbReference type="PANTHER" id="PTHR10353:SF10">
    <property type="entry name" value="KLOTHO"/>
    <property type="match status" value="1"/>
</dbReference>
<evidence type="ECO:0000313" key="2">
    <source>
        <dbReference type="EMBL" id="CAJ0935999.1"/>
    </source>
</evidence>
<name>A0ABN9LBE3_9NEOB</name>
<protein>
    <recommendedName>
        <fullName evidence="4">Lactase</fullName>
    </recommendedName>
</protein>
<dbReference type="Proteomes" id="UP001176940">
    <property type="component" value="Unassembled WGS sequence"/>
</dbReference>
<dbReference type="Gene3D" id="3.20.20.80">
    <property type="entry name" value="Glycosidases"/>
    <property type="match status" value="1"/>
</dbReference>
<dbReference type="PROSITE" id="PS00653">
    <property type="entry name" value="GLYCOSYL_HYDROL_F1_2"/>
    <property type="match status" value="1"/>
</dbReference>